<evidence type="ECO:0000313" key="2">
    <source>
        <dbReference type="EMBL" id="CAE0823835.1"/>
    </source>
</evidence>
<protein>
    <recommendedName>
        <fullName evidence="4">Transmembrane protein</fullName>
    </recommendedName>
</protein>
<sequence length="341" mass="37853">MQLADQGQYHGDLSHKSPKVQVCVGLAAFAVILVGVAHGLPTTARSEHAATVLRAVAPAPASVRVPTRLRSYADRTTQSRSLRPTLQPSAEALHAQTAPASGLELTLQPETRMRGWFVAGAAFLVVPFVVAMVRRIAKPASMDNAELKGSQWIMAAVSTKEYLFTFGTVDGPADEAATEASDETALRDKLMIKWQEMQARESAVEKLLQEWSAPKTDTSDLTDLRADLLQKWKVMQSRQRAVEQLLQEWAAPGESDAGDLATLQAELMQKWKEMQSRERAMERLLEEWRDNAFMQVSDNGSDASNVEALREELMQQWQEVRDREDAVQKLLQELGDVSGKK</sequence>
<keyword evidence="1" id="KW-1133">Transmembrane helix</keyword>
<feature type="transmembrane region" description="Helical" evidence="1">
    <location>
        <begin position="115"/>
        <end position="133"/>
    </location>
</feature>
<organism evidence="3">
    <name type="scientific">Eutreptiella gymnastica</name>
    <dbReference type="NCBI Taxonomy" id="73025"/>
    <lineage>
        <taxon>Eukaryota</taxon>
        <taxon>Discoba</taxon>
        <taxon>Euglenozoa</taxon>
        <taxon>Euglenida</taxon>
        <taxon>Spirocuta</taxon>
        <taxon>Euglenophyceae</taxon>
        <taxon>Eutreptiales</taxon>
        <taxon>Eutreptiaceae</taxon>
        <taxon>Eutreptiella</taxon>
    </lineage>
</organism>
<evidence type="ECO:0008006" key="4">
    <source>
        <dbReference type="Google" id="ProtNLM"/>
    </source>
</evidence>
<dbReference type="EMBL" id="HBJA01101687">
    <property type="protein sequence ID" value="CAE0823835.1"/>
    <property type="molecule type" value="Transcribed_RNA"/>
</dbReference>
<proteinExistence type="predicted"/>
<evidence type="ECO:0000313" key="3">
    <source>
        <dbReference type="EMBL" id="CAE0823836.1"/>
    </source>
</evidence>
<dbReference type="EMBL" id="HBJA01101688">
    <property type="protein sequence ID" value="CAE0823836.1"/>
    <property type="molecule type" value="Transcribed_RNA"/>
</dbReference>
<gene>
    <name evidence="2" type="ORF">EGYM00163_LOCUS35038</name>
    <name evidence="3" type="ORF">EGYM00163_LOCUS35039</name>
</gene>
<name>A0A6T2DSA5_9EUGL</name>
<dbReference type="AlphaFoldDB" id="A0A6T2DSA5"/>
<keyword evidence="1" id="KW-0812">Transmembrane</keyword>
<keyword evidence="1" id="KW-0472">Membrane</keyword>
<feature type="transmembrane region" description="Helical" evidence="1">
    <location>
        <begin position="20"/>
        <end position="40"/>
    </location>
</feature>
<evidence type="ECO:0000256" key="1">
    <source>
        <dbReference type="SAM" id="Phobius"/>
    </source>
</evidence>
<reference evidence="3" key="1">
    <citation type="submission" date="2021-01" db="EMBL/GenBank/DDBJ databases">
        <authorList>
            <person name="Corre E."/>
            <person name="Pelletier E."/>
            <person name="Niang G."/>
            <person name="Scheremetjew M."/>
            <person name="Finn R."/>
            <person name="Kale V."/>
            <person name="Holt S."/>
            <person name="Cochrane G."/>
            <person name="Meng A."/>
            <person name="Brown T."/>
            <person name="Cohen L."/>
        </authorList>
    </citation>
    <scope>NUCLEOTIDE SEQUENCE</scope>
    <source>
        <strain evidence="3">CCMP1594</strain>
    </source>
</reference>
<accession>A0A6T2DSA5</accession>